<protein>
    <submittedName>
        <fullName evidence="1">Uncharacterized protein</fullName>
    </submittedName>
</protein>
<gene>
    <name evidence="1" type="ORF">CEXT_431791</name>
</gene>
<keyword evidence="2" id="KW-1185">Reference proteome</keyword>
<comment type="caution">
    <text evidence="1">The sequence shown here is derived from an EMBL/GenBank/DDBJ whole genome shotgun (WGS) entry which is preliminary data.</text>
</comment>
<organism evidence="1 2">
    <name type="scientific">Caerostris extrusa</name>
    <name type="common">Bark spider</name>
    <name type="synonym">Caerostris bankana</name>
    <dbReference type="NCBI Taxonomy" id="172846"/>
    <lineage>
        <taxon>Eukaryota</taxon>
        <taxon>Metazoa</taxon>
        <taxon>Ecdysozoa</taxon>
        <taxon>Arthropoda</taxon>
        <taxon>Chelicerata</taxon>
        <taxon>Arachnida</taxon>
        <taxon>Araneae</taxon>
        <taxon>Araneomorphae</taxon>
        <taxon>Entelegynae</taxon>
        <taxon>Araneoidea</taxon>
        <taxon>Araneidae</taxon>
        <taxon>Caerostris</taxon>
    </lineage>
</organism>
<reference evidence="1 2" key="1">
    <citation type="submission" date="2021-06" db="EMBL/GenBank/DDBJ databases">
        <title>Caerostris extrusa draft genome.</title>
        <authorList>
            <person name="Kono N."/>
            <person name="Arakawa K."/>
        </authorList>
    </citation>
    <scope>NUCLEOTIDE SEQUENCE [LARGE SCALE GENOMIC DNA]</scope>
</reference>
<proteinExistence type="predicted"/>
<dbReference type="AlphaFoldDB" id="A0AAV4T0C9"/>
<name>A0AAV4T0C9_CAEEX</name>
<evidence type="ECO:0000313" key="2">
    <source>
        <dbReference type="Proteomes" id="UP001054945"/>
    </source>
</evidence>
<dbReference type="Proteomes" id="UP001054945">
    <property type="component" value="Unassembled WGS sequence"/>
</dbReference>
<dbReference type="EMBL" id="BPLR01010560">
    <property type="protein sequence ID" value="GIY40108.1"/>
    <property type="molecule type" value="Genomic_DNA"/>
</dbReference>
<accession>A0AAV4T0C9</accession>
<sequence length="89" mass="9950">MRWPFFICCRNFGSSYCEAVKKSGQTIYQRIGRGKKKKIERASSPGVVATKPLNTDRQQSRLMGSIFYGANSRGGQWIPHALRAGIGKI</sequence>
<evidence type="ECO:0000313" key="1">
    <source>
        <dbReference type="EMBL" id="GIY40108.1"/>
    </source>
</evidence>